<evidence type="ECO:0000256" key="1">
    <source>
        <dbReference type="SAM" id="MobiDB-lite"/>
    </source>
</evidence>
<evidence type="ECO:0000259" key="2">
    <source>
        <dbReference type="PROSITE" id="PS50181"/>
    </source>
</evidence>
<dbReference type="Pfam" id="PF12937">
    <property type="entry name" value="F-box-like"/>
    <property type="match status" value="1"/>
</dbReference>
<sequence>MTSLHDLPNEVIDHFAGHLDGRSLGALRLTSHRWYDVTFASFVARIRNIRWRASVTMLQHLLEISKDRRLASQIRTLRIATTLNICIVSDVPGLTEVLKTGLRKSFKNLKRMKMMLELEGLSHSDWSYTLWDDLGEDDKTPQQKQERWLTEFVNLAPKLQELDLIFDAHSRHAYSYEDDKVECLAFHYFSAHASLPCLTQLRLRGLKVVYDDIYNLWCKLQNTMTEIHLFNIGLLQGSRGDCWLQLLKEIARKYDQELPIHRIDMEFSWLANRVDIHEQEEDVMKATGFLVFSREGHGDCNTCLLDATDGTGHTKGDSELRLCQHISGRCRWPPKIYASKNSPEGPFDAEIVSFEEFNRLAREKYGISKLDPMDVDDTEEAIDADDSEEAMDVDDSEGEEA</sequence>
<keyword evidence="4" id="KW-1185">Reference proteome</keyword>
<dbReference type="SUPFAM" id="SSF81383">
    <property type="entry name" value="F-box domain"/>
    <property type="match status" value="1"/>
</dbReference>
<feature type="region of interest" description="Disordered" evidence="1">
    <location>
        <begin position="369"/>
        <end position="401"/>
    </location>
</feature>
<dbReference type="AlphaFoldDB" id="A0AAE0X5A1"/>
<dbReference type="InterPro" id="IPR036047">
    <property type="entry name" value="F-box-like_dom_sf"/>
</dbReference>
<name>A0AAE0X5A1_9PEZI</name>
<dbReference type="Proteomes" id="UP001270362">
    <property type="component" value="Unassembled WGS sequence"/>
</dbReference>
<accession>A0AAE0X5A1</accession>
<dbReference type="EMBL" id="JAULSO010000003">
    <property type="protein sequence ID" value="KAK3685179.1"/>
    <property type="molecule type" value="Genomic_DNA"/>
</dbReference>
<organism evidence="3 4">
    <name type="scientific">Podospora appendiculata</name>
    <dbReference type="NCBI Taxonomy" id="314037"/>
    <lineage>
        <taxon>Eukaryota</taxon>
        <taxon>Fungi</taxon>
        <taxon>Dikarya</taxon>
        <taxon>Ascomycota</taxon>
        <taxon>Pezizomycotina</taxon>
        <taxon>Sordariomycetes</taxon>
        <taxon>Sordariomycetidae</taxon>
        <taxon>Sordariales</taxon>
        <taxon>Podosporaceae</taxon>
        <taxon>Podospora</taxon>
    </lineage>
</organism>
<gene>
    <name evidence="3" type="ORF">B0T22DRAFT_517048</name>
</gene>
<dbReference type="InterPro" id="IPR001810">
    <property type="entry name" value="F-box_dom"/>
</dbReference>
<comment type="caution">
    <text evidence="3">The sequence shown here is derived from an EMBL/GenBank/DDBJ whole genome shotgun (WGS) entry which is preliminary data.</text>
</comment>
<dbReference type="PROSITE" id="PS50181">
    <property type="entry name" value="FBOX"/>
    <property type="match status" value="1"/>
</dbReference>
<evidence type="ECO:0000313" key="3">
    <source>
        <dbReference type="EMBL" id="KAK3685179.1"/>
    </source>
</evidence>
<dbReference type="CDD" id="cd09917">
    <property type="entry name" value="F-box_SF"/>
    <property type="match status" value="1"/>
</dbReference>
<reference evidence="3" key="1">
    <citation type="journal article" date="2023" name="Mol. Phylogenet. Evol.">
        <title>Genome-scale phylogeny and comparative genomics of the fungal order Sordariales.</title>
        <authorList>
            <person name="Hensen N."/>
            <person name="Bonometti L."/>
            <person name="Westerberg I."/>
            <person name="Brannstrom I.O."/>
            <person name="Guillou S."/>
            <person name="Cros-Aarteil S."/>
            <person name="Calhoun S."/>
            <person name="Haridas S."/>
            <person name="Kuo A."/>
            <person name="Mondo S."/>
            <person name="Pangilinan J."/>
            <person name="Riley R."/>
            <person name="LaButti K."/>
            <person name="Andreopoulos B."/>
            <person name="Lipzen A."/>
            <person name="Chen C."/>
            <person name="Yan M."/>
            <person name="Daum C."/>
            <person name="Ng V."/>
            <person name="Clum A."/>
            <person name="Steindorff A."/>
            <person name="Ohm R.A."/>
            <person name="Martin F."/>
            <person name="Silar P."/>
            <person name="Natvig D.O."/>
            <person name="Lalanne C."/>
            <person name="Gautier V."/>
            <person name="Ament-Velasquez S.L."/>
            <person name="Kruys A."/>
            <person name="Hutchinson M.I."/>
            <person name="Powell A.J."/>
            <person name="Barry K."/>
            <person name="Miller A.N."/>
            <person name="Grigoriev I.V."/>
            <person name="Debuchy R."/>
            <person name="Gladieux P."/>
            <person name="Hiltunen Thoren M."/>
            <person name="Johannesson H."/>
        </authorList>
    </citation>
    <scope>NUCLEOTIDE SEQUENCE</scope>
    <source>
        <strain evidence="3">CBS 314.62</strain>
    </source>
</reference>
<evidence type="ECO:0000313" key="4">
    <source>
        <dbReference type="Proteomes" id="UP001270362"/>
    </source>
</evidence>
<reference evidence="3" key="2">
    <citation type="submission" date="2023-06" db="EMBL/GenBank/DDBJ databases">
        <authorList>
            <consortium name="Lawrence Berkeley National Laboratory"/>
            <person name="Haridas S."/>
            <person name="Hensen N."/>
            <person name="Bonometti L."/>
            <person name="Westerberg I."/>
            <person name="Brannstrom I.O."/>
            <person name="Guillou S."/>
            <person name="Cros-Aarteil S."/>
            <person name="Calhoun S."/>
            <person name="Kuo A."/>
            <person name="Mondo S."/>
            <person name="Pangilinan J."/>
            <person name="Riley R."/>
            <person name="Labutti K."/>
            <person name="Andreopoulos B."/>
            <person name="Lipzen A."/>
            <person name="Chen C."/>
            <person name="Yanf M."/>
            <person name="Daum C."/>
            <person name="Ng V."/>
            <person name="Clum A."/>
            <person name="Steindorff A."/>
            <person name="Ohm R."/>
            <person name="Martin F."/>
            <person name="Silar P."/>
            <person name="Natvig D."/>
            <person name="Lalanne C."/>
            <person name="Gautier V."/>
            <person name="Ament-Velasquez S.L."/>
            <person name="Kruys A."/>
            <person name="Hutchinson M.I."/>
            <person name="Powell A.J."/>
            <person name="Barry K."/>
            <person name="Miller A.N."/>
            <person name="Grigoriev I.V."/>
            <person name="Debuchy R."/>
            <person name="Gladieux P."/>
            <person name="Thoren M.H."/>
            <person name="Johannesson H."/>
        </authorList>
    </citation>
    <scope>NUCLEOTIDE SEQUENCE</scope>
    <source>
        <strain evidence="3">CBS 314.62</strain>
    </source>
</reference>
<protein>
    <recommendedName>
        <fullName evidence="2">F-box domain-containing protein</fullName>
    </recommendedName>
</protein>
<proteinExistence type="predicted"/>
<feature type="compositionally biased region" description="Acidic residues" evidence="1">
    <location>
        <begin position="373"/>
        <end position="401"/>
    </location>
</feature>
<feature type="domain" description="F-box" evidence="2">
    <location>
        <begin position="1"/>
        <end position="54"/>
    </location>
</feature>